<dbReference type="InterPro" id="IPR036279">
    <property type="entry name" value="5-3_exonuclease_C_sf"/>
</dbReference>
<keyword evidence="4" id="KW-0255">Endonuclease</keyword>
<dbReference type="SMART" id="SM00484">
    <property type="entry name" value="XPGI"/>
    <property type="match status" value="1"/>
</dbReference>
<dbReference type="SMART" id="SM00485">
    <property type="entry name" value="XPGN"/>
    <property type="match status" value="1"/>
</dbReference>
<dbReference type="Pfam" id="PF00867">
    <property type="entry name" value="XPG_I"/>
    <property type="match status" value="1"/>
</dbReference>
<dbReference type="CDD" id="cd09897">
    <property type="entry name" value="H3TH_FEN1-XPG-like"/>
    <property type="match status" value="1"/>
</dbReference>
<dbReference type="Gene3D" id="1.10.150.20">
    <property type="entry name" value="5' to 3' exonuclease, C-terminal subdomain"/>
    <property type="match status" value="1"/>
</dbReference>
<sequence length="887" mass="96844">MGVSGLGPFIQRICPEVIKKLPERLKALSGKTIVIDGTLITQRLHFAPSPHPYRHVLGWYRLVRELQDDSVKAICVFDGNKRNLAKAMENERRRNVRRQEAARGMLENERLERLKKMAPLVSELTALQDRERERVAEALKSILKETEETSDVPLTLLEEPPAEASVTAQKWHASLLHDSYEELDDSDIDDILSEQGIVRVWAVEDGLGNPFGVSFETSPDALLHGCFPQTNDHVDAVHDISDHLVSLADELDVVHVHDSDLGEDISEDFFEPLEPGRMHVHDIPELQDMVSEELLLRETTHEGHAIVPAMDQTPDKSQPVTGIPSVEQLMPTEEVTIEREDAVPATYTSVEATQTTAAAPSDTTQPGIRTVAAELISVSCQEELDEHRSVPSAAEHSQMEESSTDVMSDQAQSQVTPATDKSPAVAAEALSSTATTPLDTPIEDRPPLNEYQPTAKISSAPEVLPPEAAAAVIAGKVAAAEMSVDVSQATAAPSPETIELSQDAVAVESIPVSVQEKQEEQLSTTSANRQYQVDEPTKEVISSQAVLQDEQPPPAVGISADHIPSLLTALYEQYRQSKSKLVSLPEPPAVPMPSAASFPSAEADPESESDGAAVAVAEARTEYVMSKTQAQLTAEEGVIWARLAAADADAVHTELAALEEKSTLMSESYRRRTSPPTQETYEQCREILEAMGVPCIVSDGPYEAEALASALVLQGHADYVASEDTDVLVYEAPLVRNITNRRGPLHVISGAEVRAELRLDRAGFVDFALLLGTDFSQRIKNIGPQRALRFIRAHGTIERVLEAEPRFPPRLPAPEYLEQVELARGVFATLPPIPERAALQRGACKEEAVARILKKYHLQRLAAAAEEDLDYSDTLSGNYFNDDPAAS</sequence>
<dbReference type="Pfam" id="PF00752">
    <property type="entry name" value="XPG_N"/>
    <property type="match status" value="1"/>
</dbReference>
<dbReference type="InterPro" id="IPR006084">
    <property type="entry name" value="XPG/Rad2"/>
</dbReference>
<evidence type="ECO:0000256" key="4">
    <source>
        <dbReference type="ARBA" id="ARBA00022759"/>
    </source>
</evidence>
<keyword evidence="2" id="KW-0540">Nuclease</keyword>
<proteinExistence type="predicted"/>
<feature type="domain" description="XPG N-terminal" evidence="9">
    <location>
        <begin position="1"/>
        <end position="100"/>
    </location>
</feature>
<evidence type="ECO:0000259" key="8">
    <source>
        <dbReference type="SMART" id="SM00484"/>
    </source>
</evidence>
<dbReference type="PANTHER" id="PTHR11081">
    <property type="entry name" value="FLAP ENDONUCLEASE FAMILY MEMBER"/>
    <property type="match status" value="1"/>
</dbReference>
<feature type="region of interest" description="Disordered" evidence="7">
    <location>
        <begin position="382"/>
        <end position="452"/>
    </location>
</feature>
<dbReference type="OrthoDB" id="31113at2759"/>
<name>A0A8E2ARU0_9APHY</name>
<keyword evidence="6" id="KW-0460">Magnesium</keyword>
<feature type="region of interest" description="Disordered" evidence="7">
    <location>
        <begin position="516"/>
        <end position="536"/>
    </location>
</feature>
<evidence type="ECO:0000256" key="2">
    <source>
        <dbReference type="ARBA" id="ARBA00022722"/>
    </source>
</evidence>
<keyword evidence="11" id="KW-1185">Reference proteome</keyword>
<dbReference type="InterPro" id="IPR006086">
    <property type="entry name" value="XPG-I_dom"/>
</dbReference>
<comment type="cofactor">
    <cofactor evidence="1">
        <name>Mg(2+)</name>
        <dbReference type="ChEBI" id="CHEBI:18420"/>
    </cofactor>
</comment>
<evidence type="ECO:0000256" key="1">
    <source>
        <dbReference type="ARBA" id="ARBA00001946"/>
    </source>
</evidence>
<dbReference type="InterPro" id="IPR008918">
    <property type="entry name" value="HhH2"/>
</dbReference>
<evidence type="ECO:0000313" key="10">
    <source>
        <dbReference type="EMBL" id="OCH86804.1"/>
    </source>
</evidence>
<dbReference type="AlphaFoldDB" id="A0A8E2ARU0"/>
<evidence type="ECO:0000313" key="11">
    <source>
        <dbReference type="Proteomes" id="UP000250043"/>
    </source>
</evidence>
<protein>
    <submittedName>
        <fullName evidence="10">PIN domain-like protein</fullName>
    </submittedName>
</protein>
<dbReference type="GO" id="GO:0006281">
    <property type="term" value="P:DNA repair"/>
    <property type="evidence" value="ECO:0007669"/>
    <property type="project" value="UniProtKB-ARBA"/>
</dbReference>
<organism evidence="10 11">
    <name type="scientific">Obba rivulosa</name>
    <dbReference type="NCBI Taxonomy" id="1052685"/>
    <lineage>
        <taxon>Eukaryota</taxon>
        <taxon>Fungi</taxon>
        <taxon>Dikarya</taxon>
        <taxon>Basidiomycota</taxon>
        <taxon>Agaricomycotina</taxon>
        <taxon>Agaricomycetes</taxon>
        <taxon>Polyporales</taxon>
        <taxon>Gelatoporiaceae</taxon>
        <taxon>Obba</taxon>
    </lineage>
</organism>
<dbReference type="InterPro" id="IPR006085">
    <property type="entry name" value="XPG_DNA_repair_N"/>
</dbReference>
<feature type="domain" description="XPG-I" evidence="8">
    <location>
        <begin position="689"/>
        <end position="759"/>
    </location>
</feature>
<accession>A0A8E2ARU0</accession>
<keyword evidence="3" id="KW-0479">Metal-binding</keyword>
<dbReference type="GO" id="GO:0008409">
    <property type="term" value="F:5'-3' exonuclease activity"/>
    <property type="evidence" value="ECO:0007669"/>
    <property type="project" value="TreeGrafter"/>
</dbReference>
<dbReference type="GO" id="GO:0005737">
    <property type="term" value="C:cytoplasm"/>
    <property type="evidence" value="ECO:0007669"/>
    <property type="project" value="TreeGrafter"/>
</dbReference>
<dbReference type="SUPFAM" id="SSF47807">
    <property type="entry name" value="5' to 3' exonuclease, C-terminal subdomain"/>
    <property type="match status" value="1"/>
</dbReference>
<dbReference type="GO" id="GO:0003677">
    <property type="term" value="F:DNA binding"/>
    <property type="evidence" value="ECO:0007669"/>
    <property type="project" value="InterPro"/>
</dbReference>
<dbReference type="SUPFAM" id="SSF88723">
    <property type="entry name" value="PIN domain-like"/>
    <property type="match status" value="1"/>
</dbReference>
<evidence type="ECO:0000256" key="7">
    <source>
        <dbReference type="SAM" id="MobiDB-lite"/>
    </source>
</evidence>
<evidence type="ECO:0000259" key="9">
    <source>
        <dbReference type="SMART" id="SM00485"/>
    </source>
</evidence>
<dbReference type="PRINTS" id="PR00853">
    <property type="entry name" value="XPGRADSUPER"/>
</dbReference>
<gene>
    <name evidence="10" type="ORF">OBBRIDRAFT_890227</name>
</gene>
<evidence type="ECO:0000256" key="3">
    <source>
        <dbReference type="ARBA" id="ARBA00022723"/>
    </source>
</evidence>
<evidence type="ECO:0000256" key="6">
    <source>
        <dbReference type="ARBA" id="ARBA00022842"/>
    </source>
</evidence>
<dbReference type="GO" id="GO:0046872">
    <property type="term" value="F:metal ion binding"/>
    <property type="evidence" value="ECO:0007669"/>
    <property type="project" value="UniProtKB-KW"/>
</dbReference>
<dbReference type="SMART" id="SM00279">
    <property type="entry name" value="HhH2"/>
    <property type="match status" value="1"/>
</dbReference>
<feature type="compositionally biased region" description="Polar residues" evidence="7">
    <location>
        <begin position="400"/>
        <end position="419"/>
    </location>
</feature>
<dbReference type="EMBL" id="KV722511">
    <property type="protein sequence ID" value="OCH86804.1"/>
    <property type="molecule type" value="Genomic_DNA"/>
</dbReference>
<dbReference type="Proteomes" id="UP000250043">
    <property type="component" value="Unassembled WGS sequence"/>
</dbReference>
<dbReference type="PANTHER" id="PTHR11081:SF9">
    <property type="entry name" value="FLAP ENDONUCLEASE 1"/>
    <property type="match status" value="1"/>
</dbReference>
<keyword evidence="5" id="KW-0378">Hydrolase</keyword>
<dbReference type="InterPro" id="IPR029060">
    <property type="entry name" value="PIN-like_dom_sf"/>
</dbReference>
<feature type="region of interest" description="Disordered" evidence="7">
    <location>
        <begin position="584"/>
        <end position="613"/>
    </location>
</feature>
<feature type="compositionally biased region" description="Polar residues" evidence="7">
    <location>
        <begin position="521"/>
        <end position="531"/>
    </location>
</feature>
<dbReference type="GO" id="GO:0017108">
    <property type="term" value="F:5'-flap endonuclease activity"/>
    <property type="evidence" value="ECO:0007669"/>
    <property type="project" value="TreeGrafter"/>
</dbReference>
<evidence type="ECO:0000256" key="5">
    <source>
        <dbReference type="ARBA" id="ARBA00022801"/>
    </source>
</evidence>
<reference evidence="10 11" key="1">
    <citation type="submission" date="2016-07" db="EMBL/GenBank/DDBJ databases">
        <title>Draft genome of the white-rot fungus Obba rivulosa 3A-2.</title>
        <authorList>
            <consortium name="DOE Joint Genome Institute"/>
            <person name="Miettinen O."/>
            <person name="Riley R."/>
            <person name="Acob R."/>
            <person name="Barry K."/>
            <person name="Cullen D."/>
            <person name="De Vries R."/>
            <person name="Hainaut M."/>
            <person name="Hatakka A."/>
            <person name="Henrissat B."/>
            <person name="Hilden K."/>
            <person name="Kuo R."/>
            <person name="Labutti K."/>
            <person name="Lipzen A."/>
            <person name="Makela M.R."/>
            <person name="Sandor L."/>
            <person name="Spatafora J.W."/>
            <person name="Grigoriev I.V."/>
            <person name="Hibbett D.S."/>
        </authorList>
    </citation>
    <scope>NUCLEOTIDE SEQUENCE [LARGE SCALE GENOMIC DNA]</scope>
    <source>
        <strain evidence="10 11">3A-2</strain>
    </source>
</reference>
<dbReference type="Gene3D" id="3.40.50.1010">
    <property type="entry name" value="5'-nuclease"/>
    <property type="match status" value="2"/>
</dbReference>
<dbReference type="GO" id="GO:0005634">
    <property type="term" value="C:nucleus"/>
    <property type="evidence" value="ECO:0007669"/>
    <property type="project" value="TreeGrafter"/>
</dbReference>